<keyword evidence="3" id="KW-1185">Reference proteome</keyword>
<dbReference type="EMBL" id="CAXKWB010013916">
    <property type="protein sequence ID" value="CAL4109084.1"/>
    <property type="molecule type" value="Genomic_DNA"/>
</dbReference>
<dbReference type="Proteomes" id="UP001497623">
    <property type="component" value="Unassembled WGS sequence"/>
</dbReference>
<dbReference type="InterPro" id="IPR013103">
    <property type="entry name" value="RVT_2"/>
</dbReference>
<accession>A0AAV2R2Z9</accession>
<evidence type="ECO:0000259" key="1">
    <source>
        <dbReference type="Pfam" id="PF07727"/>
    </source>
</evidence>
<dbReference type="AlphaFoldDB" id="A0AAV2R2Z9"/>
<gene>
    <name evidence="2" type="ORF">MNOR_LOCUS19038</name>
</gene>
<organism evidence="2 3">
    <name type="scientific">Meganyctiphanes norvegica</name>
    <name type="common">Northern krill</name>
    <name type="synonym">Thysanopoda norvegica</name>
    <dbReference type="NCBI Taxonomy" id="48144"/>
    <lineage>
        <taxon>Eukaryota</taxon>
        <taxon>Metazoa</taxon>
        <taxon>Ecdysozoa</taxon>
        <taxon>Arthropoda</taxon>
        <taxon>Crustacea</taxon>
        <taxon>Multicrustacea</taxon>
        <taxon>Malacostraca</taxon>
        <taxon>Eumalacostraca</taxon>
        <taxon>Eucarida</taxon>
        <taxon>Euphausiacea</taxon>
        <taxon>Euphausiidae</taxon>
        <taxon>Meganyctiphanes</taxon>
    </lineage>
</organism>
<proteinExistence type="predicted"/>
<comment type="caution">
    <text evidence="2">The sequence shown here is derived from an EMBL/GenBank/DDBJ whole genome shotgun (WGS) entry which is preliminary data.</text>
</comment>
<name>A0AAV2R2Z9_MEGNR</name>
<evidence type="ECO:0000313" key="2">
    <source>
        <dbReference type="EMBL" id="CAL4109084.1"/>
    </source>
</evidence>
<evidence type="ECO:0000313" key="3">
    <source>
        <dbReference type="Proteomes" id="UP001497623"/>
    </source>
</evidence>
<sequence>MLWKLNKCVYGLKDASRVWYFTVRSLLLELGCTQFQVDPGMFYWFHKNRLNGLFLIHVDDFILGGTSECETNVINKIRSKFEKGKQVSSAFNYIGLEIKQDNFGITLDQKSYVDSVNPIILSRARSLRKTDELSKDESDQLFCLEGQLNPIFP</sequence>
<protein>
    <recommendedName>
        <fullName evidence="1">Reverse transcriptase Ty1/copia-type domain-containing protein</fullName>
    </recommendedName>
</protein>
<feature type="domain" description="Reverse transcriptase Ty1/copia-type" evidence="1">
    <location>
        <begin position="2"/>
        <end position="116"/>
    </location>
</feature>
<dbReference type="Pfam" id="PF07727">
    <property type="entry name" value="RVT_2"/>
    <property type="match status" value="1"/>
</dbReference>
<reference evidence="2 3" key="1">
    <citation type="submission" date="2024-05" db="EMBL/GenBank/DDBJ databases">
        <authorList>
            <person name="Wallberg A."/>
        </authorList>
    </citation>
    <scope>NUCLEOTIDE SEQUENCE [LARGE SCALE GENOMIC DNA]</scope>
</reference>